<dbReference type="RefSeq" id="WP_369403446.1">
    <property type="nucleotide sequence ID" value="NZ_BAVS01000003.1"/>
</dbReference>
<dbReference type="Gene3D" id="3.40.190.10">
    <property type="entry name" value="Periplasmic binding protein-like II"/>
    <property type="match status" value="1"/>
</dbReference>
<dbReference type="EMBL" id="BAVS01000003">
    <property type="protein sequence ID" value="GAE92056.1"/>
    <property type="molecule type" value="Genomic_DNA"/>
</dbReference>
<sequence length="141" mass="15678">MVKKFWLLLILGIMLTVMVACGNDSAEDNTSDNGDAGETETSSDAETSEVIGGDVENATELSFWTFQELHLEFFRDAVERWNKENPDRAISLNAEVYPYDNMHNNLLLALQSGEGAPDIVDIELNRFPNYLQGGTTTVTNE</sequence>
<name>W4VFX6_9BACI</name>
<keyword evidence="4" id="KW-1185">Reference proteome</keyword>
<dbReference type="eggNOG" id="COG1653">
    <property type="taxonomic scope" value="Bacteria"/>
</dbReference>
<evidence type="ECO:0000256" key="2">
    <source>
        <dbReference type="SAM" id="SignalP"/>
    </source>
</evidence>
<keyword evidence="2" id="KW-0732">Signal</keyword>
<dbReference type="SUPFAM" id="SSF53850">
    <property type="entry name" value="Periplasmic binding protein-like II"/>
    <property type="match status" value="1"/>
</dbReference>
<reference evidence="3 4" key="1">
    <citation type="journal article" date="2014" name="Genome Announc.">
        <title>Draft Genome Sequence of the Boron-Tolerant and Moderately Halotolerant Bacterium Gracilibacillus boraciitolerans JCM 21714T.</title>
        <authorList>
            <person name="Ahmed I."/>
            <person name="Oshima K."/>
            <person name="Suda W."/>
            <person name="Kitamura K."/>
            <person name="Iida T."/>
            <person name="Ohmori Y."/>
            <person name="Fujiwara T."/>
            <person name="Hattori M."/>
            <person name="Ohkuma M."/>
        </authorList>
    </citation>
    <scope>NUCLEOTIDE SEQUENCE [LARGE SCALE GENOMIC DNA]</scope>
    <source>
        <strain evidence="3 4">JCM 21714</strain>
    </source>
</reference>
<dbReference type="STRING" id="1298598.JCM21714_1036"/>
<proteinExistence type="predicted"/>
<evidence type="ECO:0000256" key="1">
    <source>
        <dbReference type="SAM" id="MobiDB-lite"/>
    </source>
</evidence>
<comment type="caution">
    <text evidence="3">The sequence shown here is derived from an EMBL/GenBank/DDBJ whole genome shotgun (WGS) entry which is preliminary data.</text>
</comment>
<feature type="chain" id="PRO_5038660489" evidence="2">
    <location>
        <begin position="23"/>
        <end position="141"/>
    </location>
</feature>
<accession>W4VFX6</accession>
<feature type="compositionally biased region" description="Acidic residues" evidence="1">
    <location>
        <begin position="26"/>
        <end position="47"/>
    </location>
</feature>
<protein>
    <submittedName>
        <fullName evidence="3">Alpha-arabinosides ABC transport system</fullName>
    </submittedName>
</protein>
<evidence type="ECO:0000313" key="4">
    <source>
        <dbReference type="Proteomes" id="UP000019102"/>
    </source>
</evidence>
<dbReference type="AlphaFoldDB" id="W4VFX6"/>
<evidence type="ECO:0000313" key="3">
    <source>
        <dbReference type="EMBL" id="GAE92056.1"/>
    </source>
</evidence>
<dbReference type="PROSITE" id="PS51257">
    <property type="entry name" value="PROKAR_LIPOPROTEIN"/>
    <property type="match status" value="1"/>
</dbReference>
<feature type="region of interest" description="Disordered" evidence="1">
    <location>
        <begin position="26"/>
        <end position="50"/>
    </location>
</feature>
<dbReference type="Proteomes" id="UP000019102">
    <property type="component" value="Unassembled WGS sequence"/>
</dbReference>
<organism evidence="3 4">
    <name type="scientific">Gracilibacillus boraciitolerans JCM 21714</name>
    <dbReference type="NCBI Taxonomy" id="1298598"/>
    <lineage>
        <taxon>Bacteria</taxon>
        <taxon>Bacillati</taxon>
        <taxon>Bacillota</taxon>
        <taxon>Bacilli</taxon>
        <taxon>Bacillales</taxon>
        <taxon>Bacillaceae</taxon>
        <taxon>Gracilibacillus</taxon>
    </lineage>
</organism>
<feature type="signal peptide" evidence="2">
    <location>
        <begin position="1"/>
        <end position="22"/>
    </location>
</feature>
<gene>
    <name evidence="3" type="ORF">JCM21714_1036</name>
</gene>